<keyword evidence="3" id="KW-1185">Reference proteome</keyword>
<proteinExistence type="predicted"/>
<sequence>MTTLSGAVGKKSADRETGNKKGGSRPPLAVVVRAGQHGLTRGRSTAGPDERSSERADFVTAAVTEHQAEKREHS</sequence>
<evidence type="ECO:0000256" key="1">
    <source>
        <dbReference type="SAM" id="MobiDB-lite"/>
    </source>
</evidence>
<organism evidence="2 3">
    <name type="scientific">Sphingomonas leidyi</name>
    <dbReference type="NCBI Taxonomy" id="68569"/>
    <lineage>
        <taxon>Bacteria</taxon>
        <taxon>Pseudomonadati</taxon>
        <taxon>Pseudomonadota</taxon>
        <taxon>Alphaproteobacteria</taxon>
        <taxon>Sphingomonadales</taxon>
        <taxon>Sphingomonadaceae</taxon>
        <taxon>Sphingomonas</taxon>
    </lineage>
</organism>
<reference evidence="2 3" key="1">
    <citation type="submission" date="2020-03" db="EMBL/GenBank/DDBJ databases">
        <title>Genomic Encyclopedia of Type Strains, Phase IV (KMG-IV): sequencing the most valuable type-strain genomes for metagenomic binning, comparative biology and taxonomic classification.</title>
        <authorList>
            <person name="Goeker M."/>
        </authorList>
    </citation>
    <scope>NUCLEOTIDE SEQUENCE [LARGE SCALE GENOMIC DNA]</scope>
    <source>
        <strain evidence="2 3">DSM 4733</strain>
    </source>
</reference>
<feature type="compositionally biased region" description="Basic and acidic residues" evidence="1">
    <location>
        <begin position="48"/>
        <end position="57"/>
    </location>
</feature>
<dbReference type="AlphaFoldDB" id="A0A7X5ZUP2"/>
<dbReference type="Proteomes" id="UP000564677">
    <property type="component" value="Unassembled WGS sequence"/>
</dbReference>
<protein>
    <submittedName>
        <fullName evidence="2">Uncharacterized protein</fullName>
    </submittedName>
</protein>
<evidence type="ECO:0000313" key="2">
    <source>
        <dbReference type="EMBL" id="NIJ63613.1"/>
    </source>
</evidence>
<name>A0A7X5ZUP2_9SPHN</name>
<comment type="caution">
    <text evidence="2">The sequence shown here is derived from an EMBL/GenBank/DDBJ whole genome shotgun (WGS) entry which is preliminary data.</text>
</comment>
<accession>A0A7X5ZUP2</accession>
<dbReference type="EMBL" id="JAASQV010000001">
    <property type="protein sequence ID" value="NIJ63613.1"/>
    <property type="molecule type" value="Genomic_DNA"/>
</dbReference>
<gene>
    <name evidence="2" type="ORF">FHR20_000544</name>
</gene>
<dbReference type="RefSeq" id="WP_167298103.1">
    <property type="nucleotide sequence ID" value="NZ_CP170557.1"/>
</dbReference>
<feature type="region of interest" description="Disordered" evidence="1">
    <location>
        <begin position="1"/>
        <end position="57"/>
    </location>
</feature>
<evidence type="ECO:0000313" key="3">
    <source>
        <dbReference type="Proteomes" id="UP000564677"/>
    </source>
</evidence>